<comment type="caution">
    <text evidence="8">Lacks conserved residue(s) required for the propagation of feature annotation.</text>
</comment>
<dbReference type="Pfam" id="PF00187">
    <property type="entry name" value="Chitin_bind_1"/>
    <property type="match status" value="1"/>
</dbReference>
<feature type="signal peptide" evidence="10">
    <location>
        <begin position="1"/>
        <end position="21"/>
    </location>
</feature>
<dbReference type="PANTHER" id="PTHR46471:SF4">
    <property type="entry name" value="CHITIN DEACETYLASE"/>
    <property type="match status" value="1"/>
</dbReference>
<dbReference type="CDD" id="cd11618">
    <property type="entry name" value="ChtBD1_1"/>
    <property type="match status" value="1"/>
</dbReference>
<evidence type="ECO:0000256" key="8">
    <source>
        <dbReference type="PROSITE-ProRule" id="PRU00261"/>
    </source>
</evidence>
<comment type="cofactor">
    <cofactor evidence="1">
        <name>Co(2+)</name>
        <dbReference type="ChEBI" id="CHEBI:48828"/>
    </cofactor>
</comment>
<keyword evidence="3" id="KW-0479">Metal-binding</keyword>
<dbReference type="InterPro" id="IPR001002">
    <property type="entry name" value="Chitin-bd_1"/>
</dbReference>
<dbReference type="EMBL" id="ML120421">
    <property type="protein sequence ID" value="RPA95783.1"/>
    <property type="molecule type" value="Genomic_DNA"/>
</dbReference>
<evidence type="ECO:0000256" key="10">
    <source>
        <dbReference type="SAM" id="SignalP"/>
    </source>
</evidence>
<dbReference type="GO" id="GO:0016810">
    <property type="term" value="F:hydrolase activity, acting on carbon-nitrogen (but not peptide) bonds"/>
    <property type="evidence" value="ECO:0007669"/>
    <property type="project" value="InterPro"/>
</dbReference>
<keyword evidence="2 8" id="KW-0147">Chitin-binding</keyword>
<keyword evidence="4 10" id="KW-0732">Signal</keyword>
<evidence type="ECO:0000256" key="5">
    <source>
        <dbReference type="ARBA" id="ARBA00022801"/>
    </source>
</evidence>
<evidence type="ECO:0000259" key="12">
    <source>
        <dbReference type="PROSITE" id="PS51677"/>
    </source>
</evidence>
<keyword evidence="5 13" id="KW-0378">Hydrolase</keyword>
<dbReference type="STRING" id="1336337.A0A3N4JBZ1"/>
<dbReference type="Gene3D" id="3.30.60.10">
    <property type="entry name" value="Endochitinase-like"/>
    <property type="match status" value="1"/>
</dbReference>
<feature type="domain" description="Chitin-binding type-1" evidence="11">
    <location>
        <begin position="34"/>
        <end position="82"/>
    </location>
</feature>
<keyword evidence="14" id="KW-1185">Reference proteome</keyword>
<feature type="chain" id="PRO_5018146875" evidence="10">
    <location>
        <begin position="22"/>
        <end position="359"/>
    </location>
</feature>
<keyword evidence="8" id="KW-1015">Disulfide bond</keyword>
<dbReference type="Gene3D" id="3.20.20.370">
    <property type="entry name" value="Glycoside hydrolase/deacetylase"/>
    <property type="match status" value="1"/>
</dbReference>
<accession>A0A3N4JBZ1</accession>
<dbReference type="OrthoDB" id="407355at2759"/>
<feature type="region of interest" description="Disordered" evidence="9">
    <location>
        <begin position="87"/>
        <end position="133"/>
    </location>
</feature>
<keyword evidence="7" id="KW-0170">Cobalt</keyword>
<sequence length="359" mass="39527">MFTNKVSLAVLLSLFSALVSGLPKEPVFARDSPTNRCGSKYSRYSCTAIPGLYQCCSQYGYCGDTLGHCGAGCQPLYGICNGSSSSSSSTTSPAGTLTPTTTPTITPKTTTTTTPKTTTPTPTPTGSRPKLGSVPYGPSIYSCTRPGTIALTYDDGPWIYTSQLLDILLTRGIKVTFFITGNNLDKGAIDGPDTQWRDIIARAYREGHQIAAHTWDHLDLTTLSETDRRWQMTRLEQALISIIGKYPTYMRPPYIRCDATCEKTMGDLGYHTIIWDLDTDDYNNDSPTLIQNSRNIVYNAITGTSPANRDFMSIAHDIHQQTVINLTEYQIDVGIANGYQHVRLGECFNDPEANWYRTS</sequence>
<proteinExistence type="predicted"/>
<dbReference type="InterPro" id="IPR002509">
    <property type="entry name" value="NODB_dom"/>
</dbReference>
<evidence type="ECO:0000256" key="3">
    <source>
        <dbReference type="ARBA" id="ARBA00022723"/>
    </source>
</evidence>
<dbReference type="SUPFAM" id="SSF88713">
    <property type="entry name" value="Glycoside hydrolase/deacetylase"/>
    <property type="match status" value="1"/>
</dbReference>
<organism evidence="13 14">
    <name type="scientific">Choiromyces venosus 120613-1</name>
    <dbReference type="NCBI Taxonomy" id="1336337"/>
    <lineage>
        <taxon>Eukaryota</taxon>
        <taxon>Fungi</taxon>
        <taxon>Dikarya</taxon>
        <taxon>Ascomycota</taxon>
        <taxon>Pezizomycotina</taxon>
        <taxon>Pezizomycetes</taxon>
        <taxon>Pezizales</taxon>
        <taxon>Tuberaceae</taxon>
        <taxon>Choiromyces</taxon>
    </lineage>
</organism>
<feature type="domain" description="NodB homology" evidence="12">
    <location>
        <begin position="147"/>
        <end position="342"/>
    </location>
</feature>
<evidence type="ECO:0000313" key="13">
    <source>
        <dbReference type="EMBL" id="RPA95783.1"/>
    </source>
</evidence>
<keyword evidence="6" id="KW-0119">Carbohydrate metabolism</keyword>
<dbReference type="Pfam" id="PF01522">
    <property type="entry name" value="Polysacc_deac_1"/>
    <property type="match status" value="1"/>
</dbReference>
<name>A0A3N4JBZ1_9PEZI</name>
<dbReference type="InterPro" id="IPR011330">
    <property type="entry name" value="Glyco_hydro/deAcase_b/a-brl"/>
</dbReference>
<dbReference type="GO" id="GO:0008061">
    <property type="term" value="F:chitin binding"/>
    <property type="evidence" value="ECO:0007669"/>
    <property type="project" value="UniProtKB-UniRule"/>
</dbReference>
<dbReference type="PANTHER" id="PTHR46471">
    <property type="entry name" value="CHITIN DEACETYLASE"/>
    <property type="match status" value="1"/>
</dbReference>
<evidence type="ECO:0000256" key="4">
    <source>
        <dbReference type="ARBA" id="ARBA00022729"/>
    </source>
</evidence>
<dbReference type="SMART" id="SM00270">
    <property type="entry name" value="ChtBD1"/>
    <property type="match status" value="1"/>
</dbReference>
<dbReference type="GO" id="GO:0005975">
    <property type="term" value="P:carbohydrate metabolic process"/>
    <property type="evidence" value="ECO:0007669"/>
    <property type="project" value="InterPro"/>
</dbReference>
<dbReference type="InterPro" id="IPR036861">
    <property type="entry name" value="Endochitinase-like_sf"/>
</dbReference>
<dbReference type="SUPFAM" id="SSF57016">
    <property type="entry name" value="Plant lectins/antimicrobial peptides"/>
    <property type="match status" value="1"/>
</dbReference>
<protein>
    <submittedName>
        <fullName evidence="13">Glycoside hydrolase/deacetylase</fullName>
    </submittedName>
</protein>
<gene>
    <name evidence="13" type="ORF">L873DRAFT_1812313</name>
</gene>
<reference evidence="13 14" key="1">
    <citation type="journal article" date="2018" name="Nat. Ecol. Evol.">
        <title>Pezizomycetes genomes reveal the molecular basis of ectomycorrhizal truffle lifestyle.</title>
        <authorList>
            <person name="Murat C."/>
            <person name="Payen T."/>
            <person name="Noel B."/>
            <person name="Kuo A."/>
            <person name="Morin E."/>
            <person name="Chen J."/>
            <person name="Kohler A."/>
            <person name="Krizsan K."/>
            <person name="Balestrini R."/>
            <person name="Da Silva C."/>
            <person name="Montanini B."/>
            <person name="Hainaut M."/>
            <person name="Levati E."/>
            <person name="Barry K.W."/>
            <person name="Belfiori B."/>
            <person name="Cichocki N."/>
            <person name="Clum A."/>
            <person name="Dockter R.B."/>
            <person name="Fauchery L."/>
            <person name="Guy J."/>
            <person name="Iotti M."/>
            <person name="Le Tacon F."/>
            <person name="Lindquist E.A."/>
            <person name="Lipzen A."/>
            <person name="Malagnac F."/>
            <person name="Mello A."/>
            <person name="Molinier V."/>
            <person name="Miyauchi S."/>
            <person name="Poulain J."/>
            <person name="Riccioni C."/>
            <person name="Rubini A."/>
            <person name="Sitrit Y."/>
            <person name="Splivallo R."/>
            <person name="Traeger S."/>
            <person name="Wang M."/>
            <person name="Zifcakova L."/>
            <person name="Wipf D."/>
            <person name="Zambonelli A."/>
            <person name="Paolocci F."/>
            <person name="Nowrousian M."/>
            <person name="Ottonello S."/>
            <person name="Baldrian P."/>
            <person name="Spatafora J.W."/>
            <person name="Henrissat B."/>
            <person name="Nagy L.G."/>
            <person name="Aury J.M."/>
            <person name="Wincker P."/>
            <person name="Grigoriev I.V."/>
            <person name="Bonfante P."/>
            <person name="Martin F.M."/>
        </authorList>
    </citation>
    <scope>NUCLEOTIDE SEQUENCE [LARGE SCALE GENOMIC DNA]</scope>
    <source>
        <strain evidence="13 14">120613-1</strain>
    </source>
</reference>
<evidence type="ECO:0000256" key="2">
    <source>
        <dbReference type="ARBA" id="ARBA00022669"/>
    </source>
</evidence>
<dbReference type="GO" id="GO:0046872">
    <property type="term" value="F:metal ion binding"/>
    <property type="evidence" value="ECO:0007669"/>
    <property type="project" value="UniProtKB-KW"/>
</dbReference>
<evidence type="ECO:0000256" key="6">
    <source>
        <dbReference type="ARBA" id="ARBA00023277"/>
    </source>
</evidence>
<feature type="disulfide bond" evidence="8">
    <location>
        <begin position="55"/>
        <end position="69"/>
    </location>
</feature>
<dbReference type="Proteomes" id="UP000276215">
    <property type="component" value="Unassembled WGS sequence"/>
</dbReference>
<evidence type="ECO:0000313" key="14">
    <source>
        <dbReference type="Proteomes" id="UP000276215"/>
    </source>
</evidence>
<dbReference type="PROSITE" id="PS51677">
    <property type="entry name" value="NODB"/>
    <property type="match status" value="1"/>
</dbReference>
<dbReference type="PROSITE" id="PS50941">
    <property type="entry name" value="CHIT_BIND_I_2"/>
    <property type="match status" value="1"/>
</dbReference>
<evidence type="ECO:0000259" key="11">
    <source>
        <dbReference type="PROSITE" id="PS50941"/>
    </source>
</evidence>
<evidence type="ECO:0000256" key="1">
    <source>
        <dbReference type="ARBA" id="ARBA00001941"/>
    </source>
</evidence>
<evidence type="ECO:0000256" key="9">
    <source>
        <dbReference type="SAM" id="MobiDB-lite"/>
    </source>
</evidence>
<feature type="compositionally biased region" description="Low complexity" evidence="9">
    <location>
        <begin position="87"/>
        <end position="130"/>
    </location>
</feature>
<dbReference type="AlphaFoldDB" id="A0A3N4JBZ1"/>
<evidence type="ECO:0000256" key="7">
    <source>
        <dbReference type="ARBA" id="ARBA00023285"/>
    </source>
</evidence>
<dbReference type="CDD" id="cd10951">
    <property type="entry name" value="CE4_ClCDA_like"/>
    <property type="match status" value="1"/>
</dbReference>